<gene>
    <name evidence="2" type="ORF">CFP56_043339</name>
</gene>
<evidence type="ECO:0000313" key="2">
    <source>
        <dbReference type="EMBL" id="KAK7850999.1"/>
    </source>
</evidence>
<keyword evidence="3" id="KW-1185">Reference proteome</keyword>
<sequence length="157" mass="18058">MKKLQDAEVIEALAIRRAIKFAIETSFNCVIIENTAETTFHIGHIIDDVKHLSKAMKSCEFHHTKREANQIGHTLARNAIHVDTEMAWLEEIPPCVYDFTWVDVINDVKHLSKAMKSCEFHHTKREANQIGHTLARNAIHVDTEMAWLEEIPPCVYD</sequence>
<reference evidence="2 3" key="1">
    <citation type="journal article" date="2018" name="Sci. Data">
        <title>The draft genome sequence of cork oak.</title>
        <authorList>
            <person name="Ramos A.M."/>
            <person name="Usie A."/>
            <person name="Barbosa P."/>
            <person name="Barros P.M."/>
            <person name="Capote T."/>
            <person name="Chaves I."/>
            <person name="Simoes F."/>
            <person name="Abreu I."/>
            <person name="Carrasquinho I."/>
            <person name="Faro C."/>
            <person name="Guimaraes J.B."/>
            <person name="Mendonca D."/>
            <person name="Nobrega F."/>
            <person name="Rodrigues L."/>
            <person name="Saibo N.J.M."/>
            <person name="Varela M.C."/>
            <person name="Egas C."/>
            <person name="Matos J."/>
            <person name="Miguel C.M."/>
            <person name="Oliveira M.M."/>
            <person name="Ricardo C.P."/>
            <person name="Goncalves S."/>
        </authorList>
    </citation>
    <scope>NUCLEOTIDE SEQUENCE [LARGE SCALE GENOMIC DNA]</scope>
    <source>
        <strain evidence="3">cv. HL8</strain>
    </source>
</reference>
<dbReference type="GO" id="GO:0004523">
    <property type="term" value="F:RNA-DNA hybrid ribonuclease activity"/>
    <property type="evidence" value="ECO:0007669"/>
    <property type="project" value="InterPro"/>
</dbReference>
<feature type="domain" description="RNase H type-1" evidence="1">
    <location>
        <begin position="6"/>
        <end position="79"/>
    </location>
</feature>
<dbReference type="AlphaFoldDB" id="A0AAW0LJB1"/>
<evidence type="ECO:0000259" key="1">
    <source>
        <dbReference type="Pfam" id="PF13456"/>
    </source>
</evidence>
<feature type="domain" description="RNase H type-1" evidence="1">
    <location>
        <begin position="103"/>
        <end position="138"/>
    </location>
</feature>
<dbReference type="Pfam" id="PF13456">
    <property type="entry name" value="RVT_3"/>
    <property type="match status" value="2"/>
</dbReference>
<evidence type="ECO:0000313" key="3">
    <source>
        <dbReference type="Proteomes" id="UP000237347"/>
    </source>
</evidence>
<dbReference type="GO" id="GO:0003676">
    <property type="term" value="F:nucleic acid binding"/>
    <property type="evidence" value="ECO:0007669"/>
    <property type="project" value="InterPro"/>
</dbReference>
<name>A0AAW0LJB1_QUESU</name>
<dbReference type="Proteomes" id="UP000237347">
    <property type="component" value="Unassembled WGS sequence"/>
</dbReference>
<proteinExistence type="predicted"/>
<dbReference type="PANTHER" id="PTHR47074:SF48">
    <property type="entry name" value="POLYNUCLEOTIDYL TRANSFERASE, RIBONUCLEASE H-LIKE SUPERFAMILY PROTEIN"/>
    <property type="match status" value="1"/>
</dbReference>
<dbReference type="InterPro" id="IPR052929">
    <property type="entry name" value="RNase_H-like_EbsB-rel"/>
</dbReference>
<accession>A0AAW0LJB1</accession>
<dbReference type="EMBL" id="PKMF04000093">
    <property type="protein sequence ID" value="KAK7850999.1"/>
    <property type="molecule type" value="Genomic_DNA"/>
</dbReference>
<dbReference type="InterPro" id="IPR002156">
    <property type="entry name" value="RNaseH_domain"/>
</dbReference>
<organism evidence="2 3">
    <name type="scientific">Quercus suber</name>
    <name type="common">Cork oak</name>
    <dbReference type="NCBI Taxonomy" id="58331"/>
    <lineage>
        <taxon>Eukaryota</taxon>
        <taxon>Viridiplantae</taxon>
        <taxon>Streptophyta</taxon>
        <taxon>Embryophyta</taxon>
        <taxon>Tracheophyta</taxon>
        <taxon>Spermatophyta</taxon>
        <taxon>Magnoliopsida</taxon>
        <taxon>eudicotyledons</taxon>
        <taxon>Gunneridae</taxon>
        <taxon>Pentapetalae</taxon>
        <taxon>rosids</taxon>
        <taxon>fabids</taxon>
        <taxon>Fagales</taxon>
        <taxon>Fagaceae</taxon>
        <taxon>Quercus</taxon>
    </lineage>
</organism>
<protein>
    <recommendedName>
        <fullName evidence="1">RNase H type-1 domain-containing protein</fullName>
    </recommendedName>
</protein>
<dbReference type="PANTHER" id="PTHR47074">
    <property type="entry name" value="BNAC02G40300D PROTEIN"/>
    <property type="match status" value="1"/>
</dbReference>
<feature type="non-terminal residue" evidence="2">
    <location>
        <position position="157"/>
    </location>
</feature>
<comment type="caution">
    <text evidence="2">The sequence shown here is derived from an EMBL/GenBank/DDBJ whole genome shotgun (WGS) entry which is preliminary data.</text>
</comment>